<dbReference type="Ensembl" id="ENSABRT00000006172.1">
    <property type="protein sequence ID" value="ENSABRP00000004330.1"/>
    <property type="gene ID" value="ENSABRG00000004002.1"/>
</dbReference>
<keyword evidence="6 10" id="KW-0732">Signal</keyword>
<protein>
    <recommendedName>
        <fullName evidence="11">Beta-defensin-like domain-containing protein</fullName>
    </recommendedName>
</protein>
<dbReference type="GO" id="GO:0002227">
    <property type="term" value="P:innate immune response in mucosa"/>
    <property type="evidence" value="ECO:0007669"/>
    <property type="project" value="TreeGrafter"/>
</dbReference>
<evidence type="ECO:0000256" key="5">
    <source>
        <dbReference type="ARBA" id="ARBA00022529"/>
    </source>
</evidence>
<keyword evidence="4" id="KW-0964">Secreted</keyword>
<evidence type="ECO:0000256" key="8">
    <source>
        <dbReference type="ARBA" id="ARBA00023022"/>
    </source>
</evidence>
<dbReference type="InterPro" id="IPR001855">
    <property type="entry name" value="Defensin_beta-like"/>
</dbReference>
<dbReference type="GO" id="GO:0050830">
    <property type="term" value="P:defense response to Gram-positive bacterium"/>
    <property type="evidence" value="ECO:0007669"/>
    <property type="project" value="TreeGrafter"/>
</dbReference>
<evidence type="ECO:0000256" key="10">
    <source>
        <dbReference type="SAM" id="SignalP"/>
    </source>
</evidence>
<evidence type="ECO:0000256" key="7">
    <source>
        <dbReference type="ARBA" id="ARBA00022940"/>
    </source>
</evidence>
<comment type="subcellular location">
    <subcellularLocation>
        <location evidence="1">Cytoplasmic granule</location>
    </subcellularLocation>
    <subcellularLocation>
        <location evidence="2">Secreted</location>
    </subcellularLocation>
</comment>
<evidence type="ECO:0000256" key="4">
    <source>
        <dbReference type="ARBA" id="ARBA00022525"/>
    </source>
</evidence>
<sequence>MPAQAMKVMLLLLLVLLVVCQAATGKCKRNHRALFRLTLPDTVMCRKIKGECSFLLCSLFKTSIGTCYNGLAKCCIPL</sequence>
<dbReference type="AlphaFoldDB" id="A0A8B9BHB4"/>
<dbReference type="PANTHER" id="PTHR21388:SF9">
    <property type="entry name" value="BETA-DEFENSIN 1"/>
    <property type="match status" value="1"/>
</dbReference>
<dbReference type="Pfam" id="PF00711">
    <property type="entry name" value="Defensin_beta"/>
    <property type="match status" value="1"/>
</dbReference>
<evidence type="ECO:0000313" key="12">
    <source>
        <dbReference type="Ensembl" id="ENSABRP00000004330.1"/>
    </source>
</evidence>
<keyword evidence="7" id="KW-0211">Defensin</keyword>
<keyword evidence="5" id="KW-0929">Antimicrobial</keyword>
<organism evidence="12 13">
    <name type="scientific">Anser brachyrhynchus</name>
    <name type="common">Pink-footed goose</name>
    <dbReference type="NCBI Taxonomy" id="132585"/>
    <lineage>
        <taxon>Eukaryota</taxon>
        <taxon>Metazoa</taxon>
        <taxon>Chordata</taxon>
        <taxon>Craniata</taxon>
        <taxon>Vertebrata</taxon>
        <taxon>Euteleostomi</taxon>
        <taxon>Archelosauria</taxon>
        <taxon>Archosauria</taxon>
        <taxon>Dinosauria</taxon>
        <taxon>Saurischia</taxon>
        <taxon>Theropoda</taxon>
        <taxon>Coelurosauria</taxon>
        <taxon>Aves</taxon>
        <taxon>Neognathae</taxon>
        <taxon>Galloanserae</taxon>
        <taxon>Anseriformes</taxon>
        <taxon>Anatidae</taxon>
        <taxon>Anserinae</taxon>
        <taxon>Anser</taxon>
    </lineage>
</organism>
<reference evidence="12" key="2">
    <citation type="submission" date="2025-09" db="UniProtKB">
        <authorList>
            <consortium name="Ensembl"/>
        </authorList>
    </citation>
    <scope>IDENTIFICATION</scope>
</reference>
<dbReference type="GO" id="GO:0050829">
    <property type="term" value="P:defense response to Gram-negative bacterium"/>
    <property type="evidence" value="ECO:0007669"/>
    <property type="project" value="TreeGrafter"/>
</dbReference>
<dbReference type="GO" id="GO:0031731">
    <property type="term" value="F:CCR6 chemokine receptor binding"/>
    <property type="evidence" value="ECO:0007669"/>
    <property type="project" value="TreeGrafter"/>
</dbReference>
<comment type="similarity">
    <text evidence="3">Belongs to the beta-defensin family.</text>
</comment>
<evidence type="ECO:0000256" key="6">
    <source>
        <dbReference type="ARBA" id="ARBA00022729"/>
    </source>
</evidence>
<evidence type="ECO:0000313" key="13">
    <source>
        <dbReference type="Proteomes" id="UP000694426"/>
    </source>
</evidence>
<dbReference type="PANTHER" id="PTHR21388">
    <property type="entry name" value="BETA-DEFENSIN-RELATED"/>
    <property type="match status" value="1"/>
</dbReference>
<feature type="domain" description="Beta-defensin-like" evidence="11">
    <location>
        <begin position="41"/>
        <end position="75"/>
    </location>
</feature>
<proteinExistence type="inferred from homology"/>
<reference evidence="12" key="1">
    <citation type="submission" date="2025-08" db="UniProtKB">
        <authorList>
            <consortium name="Ensembl"/>
        </authorList>
    </citation>
    <scope>IDENTIFICATION</scope>
</reference>
<dbReference type="SUPFAM" id="SSF57392">
    <property type="entry name" value="Defensin-like"/>
    <property type="match status" value="1"/>
</dbReference>
<dbReference type="Proteomes" id="UP000694426">
    <property type="component" value="Unplaced"/>
</dbReference>
<dbReference type="GO" id="GO:0005615">
    <property type="term" value="C:extracellular space"/>
    <property type="evidence" value="ECO:0007669"/>
    <property type="project" value="TreeGrafter"/>
</dbReference>
<evidence type="ECO:0000259" key="11">
    <source>
        <dbReference type="Pfam" id="PF00711"/>
    </source>
</evidence>
<evidence type="ECO:0000256" key="3">
    <source>
        <dbReference type="ARBA" id="ARBA00007371"/>
    </source>
</evidence>
<evidence type="ECO:0000256" key="2">
    <source>
        <dbReference type="ARBA" id="ARBA00004613"/>
    </source>
</evidence>
<accession>A0A8B9BHB4</accession>
<evidence type="ECO:0000256" key="9">
    <source>
        <dbReference type="ARBA" id="ARBA00023157"/>
    </source>
</evidence>
<feature type="signal peptide" evidence="10">
    <location>
        <begin position="1"/>
        <end position="25"/>
    </location>
</feature>
<feature type="chain" id="PRO_5034120999" description="Beta-defensin-like domain-containing protein" evidence="10">
    <location>
        <begin position="26"/>
        <end position="78"/>
    </location>
</feature>
<keyword evidence="13" id="KW-1185">Reference proteome</keyword>
<dbReference type="GeneTree" id="ENSGT00710000108307"/>
<evidence type="ECO:0000256" key="1">
    <source>
        <dbReference type="ARBA" id="ARBA00004463"/>
    </source>
</evidence>
<keyword evidence="8" id="KW-0044">Antibiotic</keyword>
<keyword evidence="9" id="KW-1015">Disulfide bond</keyword>
<name>A0A8B9BHB4_9AVES</name>